<evidence type="ECO:0000313" key="4">
    <source>
        <dbReference type="EMBL" id="PIS07647.1"/>
    </source>
</evidence>
<gene>
    <name evidence="4" type="ORF">COT78_03035</name>
</gene>
<organism evidence="4 5">
    <name type="scientific">Candidatus Berkelbacteria bacterium CG10_big_fil_rev_8_21_14_0_10_43_13</name>
    <dbReference type="NCBI Taxonomy" id="1974514"/>
    <lineage>
        <taxon>Bacteria</taxon>
        <taxon>Candidatus Berkelbacteria</taxon>
    </lineage>
</organism>
<feature type="transmembrane region" description="Helical" evidence="2">
    <location>
        <begin position="277"/>
        <end position="298"/>
    </location>
</feature>
<name>A0A2H0W8G4_9BACT</name>
<protein>
    <recommendedName>
        <fullName evidence="6">DUF5667 domain-containing protein</fullName>
    </recommendedName>
</protein>
<keyword evidence="2" id="KW-0812">Transmembrane</keyword>
<feature type="chain" id="PRO_5013587677" description="DUF5667 domain-containing protein" evidence="3">
    <location>
        <begin position="23"/>
        <end position="355"/>
    </location>
</feature>
<dbReference type="Proteomes" id="UP000231382">
    <property type="component" value="Unassembled WGS sequence"/>
</dbReference>
<proteinExistence type="predicted"/>
<accession>A0A2H0W8G4</accession>
<comment type="caution">
    <text evidence="4">The sequence shown here is derived from an EMBL/GenBank/DDBJ whole genome shotgun (WGS) entry which is preliminary data.</text>
</comment>
<dbReference type="AlphaFoldDB" id="A0A2H0W8G4"/>
<evidence type="ECO:0000313" key="5">
    <source>
        <dbReference type="Proteomes" id="UP000231382"/>
    </source>
</evidence>
<keyword evidence="2" id="KW-0472">Membrane</keyword>
<evidence type="ECO:0000256" key="2">
    <source>
        <dbReference type="SAM" id="Phobius"/>
    </source>
</evidence>
<keyword evidence="3" id="KW-0732">Signal</keyword>
<evidence type="ECO:0000256" key="3">
    <source>
        <dbReference type="SAM" id="SignalP"/>
    </source>
</evidence>
<feature type="signal peptide" evidence="3">
    <location>
        <begin position="1"/>
        <end position="22"/>
    </location>
</feature>
<dbReference type="Gene3D" id="1.20.5.340">
    <property type="match status" value="1"/>
</dbReference>
<evidence type="ECO:0008006" key="6">
    <source>
        <dbReference type="Google" id="ProtNLM"/>
    </source>
</evidence>
<feature type="coiled-coil region" evidence="1">
    <location>
        <begin position="99"/>
        <end position="140"/>
    </location>
</feature>
<reference evidence="5" key="1">
    <citation type="submission" date="2017-09" db="EMBL/GenBank/DDBJ databases">
        <title>Depth-based differentiation of microbial function through sediment-hosted aquifers and enrichment of novel symbionts in the deep terrestrial subsurface.</title>
        <authorList>
            <person name="Probst A.J."/>
            <person name="Ladd B."/>
            <person name="Jarett J.K."/>
            <person name="Geller-Mcgrath D.E."/>
            <person name="Sieber C.M.K."/>
            <person name="Emerson J.B."/>
            <person name="Anantharaman K."/>
            <person name="Thomas B.C."/>
            <person name="Malmstrom R."/>
            <person name="Stieglmeier M."/>
            <person name="Klingl A."/>
            <person name="Woyke T."/>
            <person name="Ryan C.M."/>
            <person name="Banfield J.F."/>
        </authorList>
    </citation>
    <scope>NUCLEOTIDE SEQUENCE [LARGE SCALE GENOMIC DNA]</scope>
</reference>
<sequence length="355" mass="36906">MKTSKIGLFVLAAIVAATFVPAFGQDLDEPALELAQIGPTDDGVQVIPHESAPAAAPAPQPAAVAQVKTQIVQLKTARRIKQREAVRVAATHGTRDPRVKRIQGEIRSISSRINTLENRVKNLEGRVGIAENNIKYLRDNPLGGTQASHAQVYRDLRGAGFVTGGDVAEKFATKEALAQVDSRAEAGVLAVGTMPAAVAPATTVPATPATAGLDPLIADPNAAPAALDPIIKDQNAPVGATVPMAGTATVASATAPTPTPSQTAGQSSNVNVTMDAATAWVVGTILAIIVIALAVIVWRSWDSRGNPGYTARLRRAVAPAIPLTKGSTEEIVDTDESGPWGGVRTRTYRLKRVGT</sequence>
<keyword evidence="1" id="KW-0175">Coiled coil</keyword>
<evidence type="ECO:0000256" key="1">
    <source>
        <dbReference type="SAM" id="Coils"/>
    </source>
</evidence>
<dbReference type="EMBL" id="PEZW01000018">
    <property type="protein sequence ID" value="PIS07647.1"/>
    <property type="molecule type" value="Genomic_DNA"/>
</dbReference>
<keyword evidence="2" id="KW-1133">Transmembrane helix</keyword>